<dbReference type="InterPro" id="IPR032710">
    <property type="entry name" value="NTF2-like_dom_sf"/>
</dbReference>
<reference evidence="1 2" key="1">
    <citation type="submission" date="2018-06" db="EMBL/GenBank/DDBJ databases">
        <title>Novel Chryseobacterium species.</title>
        <authorList>
            <person name="Newman J."/>
            <person name="Hugo C."/>
            <person name="Oosthuizen L."/>
            <person name="Charimba G."/>
        </authorList>
    </citation>
    <scope>NUCLEOTIDE SEQUENCE [LARGE SCALE GENOMIC DNA]</scope>
    <source>
        <strain evidence="1 2">7_F195</strain>
    </source>
</reference>
<name>A0A3D9AZ01_9FLAO</name>
<evidence type="ECO:0008006" key="3">
    <source>
        <dbReference type="Google" id="ProtNLM"/>
    </source>
</evidence>
<protein>
    <recommendedName>
        <fullName evidence="3">DUF4440 domain-containing protein</fullName>
    </recommendedName>
</protein>
<dbReference type="EMBL" id="QNVV01000015">
    <property type="protein sequence ID" value="REC46146.1"/>
    <property type="molecule type" value="Genomic_DNA"/>
</dbReference>
<comment type="caution">
    <text evidence="1">The sequence shown here is derived from an EMBL/GenBank/DDBJ whole genome shotgun (WGS) entry which is preliminary data.</text>
</comment>
<gene>
    <name evidence="1" type="ORF">DRF67_15440</name>
</gene>
<evidence type="ECO:0000313" key="2">
    <source>
        <dbReference type="Proteomes" id="UP000256257"/>
    </source>
</evidence>
<keyword evidence="2" id="KW-1185">Reference proteome</keyword>
<dbReference type="RefSeq" id="WP_115929198.1">
    <property type="nucleotide sequence ID" value="NZ_QNVV01000015.1"/>
</dbReference>
<dbReference type="SUPFAM" id="SSF54427">
    <property type="entry name" value="NTF2-like"/>
    <property type="match status" value="1"/>
</dbReference>
<dbReference type="OrthoDB" id="766667at2"/>
<accession>A0A3D9AZ01</accession>
<dbReference type="AlphaFoldDB" id="A0A3D9AZ01"/>
<organism evidence="1 2">
    <name type="scientific">Chryseobacterium pennipullorum</name>
    <dbReference type="NCBI Taxonomy" id="2258963"/>
    <lineage>
        <taxon>Bacteria</taxon>
        <taxon>Pseudomonadati</taxon>
        <taxon>Bacteroidota</taxon>
        <taxon>Flavobacteriia</taxon>
        <taxon>Flavobacteriales</taxon>
        <taxon>Weeksellaceae</taxon>
        <taxon>Chryseobacterium group</taxon>
        <taxon>Chryseobacterium</taxon>
    </lineage>
</organism>
<dbReference type="Gene3D" id="3.10.450.50">
    <property type="match status" value="1"/>
</dbReference>
<proteinExistence type="predicted"/>
<sequence>MKNTEKIILEITEFHSNIEKWFQGKTDSQEALYETLVSGFSPEFSMINGNGDTVTLQMLSDWLPTVFGKFPERRIQLENIVVENSDHHGLATYVETQVTGANSNKRQSSAVFVVTKEKALWLHLVEVWM</sequence>
<dbReference type="Proteomes" id="UP000256257">
    <property type="component" value="Unassembled WGS sequence"/>
</dbReference>
<evidence type="ECO:0000313" key="1">
    <source>
        <dbReference type="EMBL" id="REC46146.1"/>
    </source>
</evidence>